<dbReference type="EMBL" id="MVAB01000001">
    <property type="protein sequence ID" value="OPF87466.1"/>
    <property type="molecule type" value="Genomic_DNA"/>
</dbReference>
<accession>A0A1V4DGL4</accession>
<evidence type="ECO:0000313" key="4">
    <source>
        <dbReference type="Proteomes" id="UP000189970"/>
    </source>
</evidence>
<name>A0A1V4DGL4_9ENTE</name>
<evidence type="ECO:0008006" key="5">
    <source>
        <dbReference type="Google" id="ProtNLM"/>
    </source>
</evidence>
<keyword evidence="2" id="KW-0732">Signal</keyword>
<dbReference type="Proteomes" id="UP000189970">
    <property type="component" value="Unassembled WGS sequence"/>
</dbReference>
<organism evidence="3 4">
    <name type="scientific">Vagococcus martis</name>
    <dbReference type="NCBI Taxonomy" id="1768210"/>
    <lineage>
        <taxon>Bacteria</taxon>
        <taxon>Bacillati</taxon>
        <taxon>Bacillota</taxon>
        <taxon>Bacilli</taxon>
        <taxon>Lactobacillales</taxon>
        <taxon>Enterococcaceae</taxon>
        <taxon>Vagococcus</taxon>
    </lineage>
</organism>
<gene>
    <name evidence="3" type="ORF">BW731_04220</name>
</gene>
<protein>
    <recommendedName>
        <fullName evidence="5">Gram-positive cocci surface proteins LPxTG domain-containing protein</fullName>
    </recommendedName>
</protein>
<feature type="compositionally biased region" description="Polar residues" evidence="1">
    <location>
        <begin position="195"/>
        <end position="214"/>
    </location>
</feature>
<feature type="signal peptide" evidence="2">
    <location>
        <begin position="1"/>
        <end position="25"/>
    </location>
</feature>
<keyword evidence="4" id="KW-1185">Reference proteome</keyword>
<dbReference type="AlphaFoldDB" id="A0A1V4DGL4"/>
<evidence type="ECO:0000313" key="3">
    <source>
        <dbReference type="EMBL" id="OPF87466.1"/>
    </source>
</evidence>
<sequence>MKKNVYVGLFSAMLLVGGTAVTTLAEETGEVIKTEEVVQEQTNDVKPDLGKVTLIGYGTNHYDDLFGDYHFSVAKPAELQGFKLGELTLKGYHYDASNPTYIGWVSLNHTVKDGKYDSEIYFEVHDEGDSIAFKPTKGNMNVARENYPGEYGPSPFLGGEISNGAPLFETPNGTYSAFIRLIFTNVAQPGEDGQENINNDAVDESSNQPDTPENPTEPLGSENNPTGNKVDKQNEKEFVENIKKDGDTSEKYADNKKLPQTSQSNTALSGLMLLLIGSATAVFAKLKFSTK</sequence>
<comment type="caution">
    <text evidence="3">The sequence shown here is derived from an EMBL/GenBank/DDBJ whole genome shotgun (WGS) entry which is preliminary data.</text>
</comment>
<evidence type="ECO:0000256" key="1">
    <source>
        <dbReference type="SAM" id="MobiDB-lite"/>
    </source>
</evidence>
<evidence type="ECO:0000256" key="2">
    <source>
        <dbReference type="SAM" id="SignalP"/>
    </source>
</evidence>
<reference evidence="3 4" key="1">
    <citation type="submission" date="2017-02" db="EMBL/GenBank/DDBJ databases">
        <title>Vagococcus cremeus sp. nov., isolated from the small intestine of a marten, Martes flavigula.</title>
        <authorList>
            <person name="Tak E.J."/>
            <person name="Bae J.-W."/>
        </authorList>
    </citation>
    <scope>NUCLEOTIDE SEQUENCE [LARGE SCALE GENOMIC DNA]</scope>
    <source>
        <strain evidence="3 4">D7T301</strain>
    </source>
</reference>
<feature type="compositionally biased region" description="Basic and acidic residues" evidence="1">
    <location>
        <begin position="229"/>
        <end position="257"/>
    </location>
</feature>
<dbReference type="NCBIfam" id="TIGR01167">
    <property type="entry name" value="LPXTG_anchor"/>
    <property type="match status" value="1"/>
</dbReference>
<proteinExistence type="predicted"/>
<feature type="region of interest" description="Disordered" evidence="1">
    <location>
        <begin position="190"/>
        <end position="263"/>
    </location>
</feature>
<feature type="chain" id="PRO_5012369862" description="Gram-positive cocci surface proteins LPxTG domain-containing protein" evidence="2">
    <location>
        <begin position="26"/>
        <end position="291"/>
    </location>
</feature>
<dbReference type="RefSeq" id="WP_079346008.1">
    <property type="nucleotide sequence ID" value="NZ_MVAB01000001.1"/>
</dbReference>